<name>X1UKQ9_9ZZZZ</name>
<evidence type="ECO:0000313" key="1">
    <source>
        <dbReference type="EMBL" id="GAI92939.1"/>
    </source>
</evidence>
<feature type="non-terminal residue" evidence="1">
    <location>
        <position position="266"/>
    </location>
</feature>
<comment type="caution">
    <text evidence="1">The sequence shown here is derived from an EMBL/GenBank/DDBJ whole genome shotgun (WGS) entry which is preliminary data.</text>
</comment>
<dbReference type="EMBL" id="BARW01023199">
    <property type="protein sequence ID" value="GAI92939.1"/>
    <property type="molecule type" value="Genomic_DNA"/>
</dbReference>
<reference evidence="1" key="1">
    <citation type="journal article" date="2014" name="Front. Microbiol.">
        <title>High frequency of phylogenetically diverse reductive dehalogenase-homologous genes in deep subseafloor sedimentary metagenomes.</title>
        <authorList>
            <person name="Kawai M."/>
            <person name="Futagami T."/>
            <person name="Toyoda A."/>
            <person name="Takaki Y."/>
            <person name="Nishi S."/>
            <person name="Hori S."/>
            <person name="Arai W."/>
            <person name="Tsubouchi T."/>
            <person name="Morono Y."/>
            <person name="Uchiyama I."/>
            <person name="Ito T."/>
            <person name="Fujiyama A."/>
            <person name="Inagaki F."/>
            <person name="Takami H."/>
        </authorList>
    </citation>
    <scope>NUCLEOTIDE SEQUENCE</scope>
    <source>
        <strain evidence="1">Expedition CK06-06</strain>
    </source>
</reference>
<protein>
    <submittedName>
        <fullName evidence="1">Uncharacterized protein</fullName>
    </submittedName>
</protein>
<gene>
    <name evidence="1" type="ORF">S12H4_38529</name>
</gene>
<organism evidence="1">
    <name type="scientific">marine sediment metagenome</name>
    <dbReference type="NCBI Taxonomy" id="412755"/>
    <lineage>
        <taxon>unclassified sequences</taxon>
        <taxon>metagenomes</taxon>
        <taxon>ecological metagenomes</taxon>
    </lineage>
</organism>
<accession>X1UKQ9</accession>
<feature type="non-terminal residue" evidence="1">
    <location>
        <position position="1"/>
    </location>
</feature>
<sequence>SCPGDDLGIIIKVELRLYGYGDGNDRIDVTPIFAATNVGTTHQTTPVVAPGDWTAYVDITNDPNHPDWSLWSHIQTLDCKIAFAKVGKANTVYCAKVEIRVHYWSPPVSEIDVGAAPIDRSSLMPHGYTRVDRNNPANASGTLHTVKVFAEINMSNVIVGTFYRPDPIDYPNKLKCRDSEVIGHVPAGSEQTFTGLSILIQQDDYIGVYYPYGNIEATCPGYLGVWWIYGEHIDPGDEATYDLNATRAMSLYGYGDIEAPPEPWTG</sequence>
<dbReference type="AlphaFoldDB" id="X1UKQ9"/>
<proteinExistence type="predicted"/>